<organism evidence="1 2">
    <name type="scientific">Arcticibacter tournemirensis</name>
    <dbReference type="NCBI Taxonomy" id="699437"/>
    <lineage>
        <taxon>Bacteria</taxon>
        <taxon>Pseudomonadati</taxon>
        <taxon>Bacteroidota</taxon>
        <taxon>Sphingobacteriia</taxon>
        <taxon>Sphingobacteriales</taxon>
        <taxon>Sphingobacteriaceae</taxon>
        <taxon>Arcticibacter</taxon>
    </lineage>
</organism>
<sequence>MSGSPGYNFLTTLPSGEVMTSTHLLRVVPVKISERELYSDLIMLDMPDYDVILGMDFLSKYDASIECRKRRVVFQPEAEVKFEFIGEPKKRTKKFLSAIKAQKMLVKGCTGYLAHIVDTEQDRGQNLEEVRV</sequence>
<evidence type="ECO:0008006" key="3">
    <source>
        <dbReference type="Google" id="ProtNLM"/>
    </source>
</evidence>
<proteinExistence type="predicted"/>
<dbReference type="EMBL" id="RXOC01000040">
    <property type="protein sequence ID" value="RXF66924.1"/>
    <property type="molecule type" value="Genomic_DNA"/>
</dbReference>
<evidence type="ECO:0000313" key="1">
    <source>
        <dbReference type="EMBL" id="RXF66924.1"/>
    </source>
</evidence>
<comment type="caution">
    <text evidence="1">The sequence shown here is derived from an EMBL/GenBank/DDBJ whole genome shotgun (WGS) entry which is preliminary data.</text>
</comment>
<reference evidence="1 2" key="1">
    <citation type="submission" date="2018-12" db="EMBL/GenBank/DDBJ databases">
        <title>The Draft Genome Sequence of the Soil Bacterium Pedobacter tournemirensis R1.</title>
        <authorList>
            <person name="He J."/>
        </authorList>
    </citation>
    <scope>NUCLEOTIDE SEQUENCE [LARGE SCALE GENOMIC DNA]</scope>
    <source>
        <strain evidence="1 2">R1</strain>
    </source>
</reference>
<dbReference type="InterPro" id="IPR021109">
    <property type="entry name" value="Peptidase_aspartic_dom_sf"/>
</dbReference>
<dbReference type="AlphaFoldDB" id="A0A4Q0M2A4"/>
<name>A0A4Q0M2A4_9SPHI</name>
<feature type="non-terminal residue" evidence="1">
    <location>
        <position position="132"/>
    </location>
</feature>
<accession>A0A4Q0M2A4</accession>
<evidence type="ECO:0000313" key="2">
    <source>
        <dbReference type="Proteomes" id="UP000290848"/>
    </source>
</evidence>
<protein>
    <recommendedName>
        <fullName evidence="3">Retroviral-like aspartic protease</fullName>
    </recommendedName>
</protein>
<dbReference type="Pfam" id="PF08284">
    <property type="entry name" value="RVP_2"/>
    <property type="match status" value="1"/>
</dbReference>
<gene>
    <name evidence="1" type="ORF">EKH83_21320</name>
</gene>
<dbReference type="Gene3D" id="2.40.70.10">
    <property type="entry name" value="Acid Proteases"/>
    <property type="match status" value="1"/>
</dbReference>
<dbReference type="Proteomes" id="UP000290848">
    <property type="component" value="Unassembled WGS sequence"/>
</dbReference>